<protein>
    <submittedName>
        <fullName evidence="2">Uncharacterized protein</fullName>
    </submittedName>
</protein>
<comment type="caution">
    <text evidence="2">The sequence shown here is derived from an EMBL/GenBank/DDBJ whole genome shotgun (WGS) entry which is preliminary data.</text>
</comment>
<dbReference type="EMBL" id="JAQQPM010000001">
    <property type="protein sequence ID" value="KAK2067921.1"/>
    <property type="molecule type" value="Genomic_DNA"/>
</dbReference>
<dbReference type="Proteomes" id="UP001217918">
    <property type="component" value="Unassembled WGS sequence"/>
</dbReference>
<evidence type="ECO:0000256" key="1">
    <source>
        <dbReference type="SAM" id="SignalP"/>
    </source>
</evidence>
<keyword evidence="1" id="KW-0732">Signal</keyword>
<sequence>MPSMPPSSHIHLRSLVLLVLASWVNQNPSILMPSTPQDKTANHPTSAFLATHFPHFAFRAANKIPPSISSAVNEPAYPSKQATETNRQKELFLHFQRTALKQGQEYIQAYETKGPAAPVNNDAQRSNALHPCAGVMYTEAQFA</sequence>
<name>A0AAD9MCG5_9PEZI</name>
<feature type="signal peptide" evidence="1">
    <location>
        <begin position="1"/>
        <end position="26"/>
    </location>
</feature>
<evidence type="ECO:0000313" key="2">
    <source>
        <dbReference type="EMBL" id="KAK2067921.1"/>
    </source>
</evidence>
<keyword evidence="3" id="KW-1185">Reference proteome</keyword>
<evidence type="ECO:0000313" key="3">
    <source>
        <dbReference type="Proteomes" id="UP001217918"/>
    </source>
</evidence>
<feature type="chain" id="PRO_5041979095" evidence="1">
    <location>
        <begin position="27"/>
        <end position="143"/>
    </location>
</feature>
<reference evidence="2" key="1">
    <citation type="journal article" date="2023" name="Mol. Plant Microbe Interact.">
        <title>Elucidating the Obligate Nature and Biological Capacity of an Invasive Fungal Corn Pathogen.</title>
        <authorList>
            <person name="MacCready J.S."/>
            <person name="Roggenkamp E.M."/>
            <person name="Gdanetz K."/>
            <person name="Chilvers M.I."/>
        </authorList>
    </citation>
    <scope>NUCLEOTIDE SEQUENCE</scope>
    <source>
        <strain evidence="2">PM02</strain>
    </source>
</reference>
<gene>
    <name evidence="2" type="ORF">P8C59_001620</name>
</gene>
<proteinExistence type="predicted"/>
<organism evidence="2 3">
    <name type="scientific">Phyllachora maydis</name>
    <dbReference type="NCBI Taxonomy" id="1825666"/>
    <lineage>
        <taxon>Eukaryota</taxon>
        <taxon>Fungi</taxon>
        <taxon>Dikarya</taxon>
        <taxon>Ascomycota</taxon>
        <taxon>Pezizomycotina</taxon>
        <taxon>Sordariomycetes</taxon>
        <taxon>Sordariomycetidae</taxon>
        <taxon>Phyllachorales</taxon>
        <taxon>Phyllachoraceae</taxon>
        <taxon>Phyllachora</taxon>
    </lineage>
</organism>
<dbReference type="AlphaFoldDB" id="A0AAD9MCG5"/>
<accession>A0AAD9MCG5</accession>